<keyword evidence="3 9" id="KW-1133">Transmembrane helix</keyword>
<feature type="transmembrane region" description="Helical" evidence="9">
    <location>
        <begin position="189"/>
        <end position="215"/>
    </location>
</feature>
<feature type="transmembrane region" description="Helical" evidence="9">
    <location>
        <begin position="42"/>
        <end position="62"/>
    </location>
</feature>
<comment type="similarity">
    <text evidence="8">Belongs to the G-protein coupled receptor 1 family.</text>
</comment>
<dbReference type="PROSITE" id="PS50262">
    <property type="entry name" value="G_PROTEIN_RECEP_F1_2"/>
    <property type="match status" value="1"/>
</dbReference>
<evidence type="ECO:0000256" key="7">
    <source>
        <dbReference type="ARBA" id="ARBA00023224"/>
    </source>
</evidence>
<keyword evidence="12" id="KW-1185">Reference proteome</keyword>
<dbReference type="PANTHER" id="PTHR24243">
    <property type="entry name" value="G-PROTEIN COUPLED RECEPTOR"/>
    <property type="match status" value="1"/>
</dbReference>
<keyword evidence="6 8" id="KW-0675">Receptor</keyword>
<evidence type="ECO:0000259" key="10">
    <source>
        <dbReference type="PROSITE" id="PS50262"/>
    </source>
</evidence>
<evidence type="ECO:0000313" key="11">
    <source>
        <dbReference type="EMBL" id="KAK7115408.1"/>
    </source>
</evidence>
<evidence type="ECO:0000256" key="2">
    <source>
        <dbReference type="ARBA" id="ARBA00022692"/>
    </source>
</evidence>
<evidence type="ECO:0000256" key="5">
    <source>
        <dbReference type="ARBA" id="ARBA00023136"/>
    </source>
</evidence>
<evidence type="ECO:0000256" key="6">
    <source>
        <dbReference type="ARBA" id="ARBA00023170"/>
    </source>
</evidence>
<evidence type="ECO:0000256" key="3">
    <source>
        <dbReference type="ARBA" id="ARBA00022989"/>
    </source>
</evidence>
<organism evidence="11 12">
    <name type="scientific">Littorina saxatilis</name>
    <dbReference type="NCBI Taxonomy" id="31220"/>
    <lineage>
        <taxon>Eukaryota</taxon>
        <taxon>Metazoa</taxon>
        <taxon>Spiralia</taxon>
        <taxon>Lophotrochozoa</taxon>
        <taxon>Mollusca</taxon>
        <taxon>Gastropoda</taxon>
        <taxon>Caenogastropoda</taxon>
        <taxon>Littorinimorpha</taxon>
        <taxon>Littorinoidea</taxon>
        <taxon>Littorinidae</taxon>
        <taxon>Littorina</taxon>
    </lineage>
</organism>
<name>A0AAN9C1Z8_9CAEN</name>
<feature type="transmembrane region" description="Helical" evidence="9">
    <location>
        <begin position="151"/>
        <end position="169"/>
    </location>
</feature>
<dbReference type="EMBL" id="JBAMIC010000001">
    <property type="protein sequence ID" value="KAK7115408.1"/>
    <property type="molecule type" value="Genomic_DNA"/>
</dbReference>
<dbReference type="GO" id="GO:0005886">
    <property type="term" value="C:plasma membrane"/>
    <property type="evidence" value="ECO:0007669"/>
    <property type="project" value="TreeGrafter"/>
</dbReference>
<protein>
    <recommendedName>
        <fullName evidence="10">G-protein coupled receptors family 1 profile domain-containing protein</fullName>
    </recommendedName>
</protein>
<accession>A0AAN9C1Z8</accession>
<dbReference type="GO" id="GO:0004930">
    <property type="term" value="F:G protein-coupled receptor activity"/>
    <property type="evidence" value="ECO:0007669"/>
    <property type="project" value="UniProtKB-KW"/>
</dbReference>
<dbReference type="PROSITE" id="PS00237">
    <property type="entry name" value="G_PROTEIN_RECEP_F1_1"/>
    <property type="match status" value="1"/>
</dbReference>
<dbReference type="Gene3D" id="1.20.1070.10">
    <property type="entry name" value="Rhodopsin 7-helix transmembrane proteins"/>
    <property type="match status" value="1"/>
</dbReference>
<dbReference type="SUPFAM" id="SSF81321">
    <property type="entry name" value="Family A G protein-coupled receptor-like"/>
    <property type="match status" value="1"/>
</dbReference>
<dbReference type="InterPro" id="IPR000276">
    <property type="entry name" value="GPCR_Rhodpsn"/>
</dbReference>
<dbReference type="Proteomes" id="UP001374579">
    <property type="component" value="Unassembled WGS sequence"/>
</dbReference>
<dbReference type="PANTHER" id="PTHR24243:SF233">
    <property type="entry name" value="THYROTROPIN-RELEASING HORMONE RECEPTOR"/>
    <property type="match status" value="1"/>
</dbReference>
<feature type="domain" description="G-protein coupled receptors family 1 profile" evidence="10">
    <location>
        <begin position="54"/>
        <end position="329"/>
    </location>
</feature>
<dbReference type="InterPro" id="IPR017452">
    <property type="entry name" value="GPCR_Rhodpsn_7TM"/>
</dbReference>
<evidence type="ECO:0000313" key="12">
    <source>
        <dbReference type="Proteomes" id="UP001374579"/>
    </source>
</evidence>
<gene>
    <name evidence="11" type="ORF">V1264_001278</name>
</gene>
<keyword evidence="7 8" id="KW-0807">Transducer</keyword>
<evidence type="ECO:0000256" key="8">
    <source>
        <dbReference type="RuleBase" id="RU000688"/>
    </source>
</evidence>
<feature type="transmembrane region" description="Helical" evidence="9">
    <location>
        <begin position="242"/>
        <end position="261"/>
    </location>
</feature>
<evidence type="ECO:0000256" key="1">
    <source>
        <dbReference type="ARBA" id="ARBA00004141"/>
    </source>
</evidence>
<evidence type="ECO:0000256" key="4">
    <source>
        <dbReference type="ARBA" id="ARBA00023040"/>
    </source>
</evidence>
<evidence type="ECO:0000256" key="9">
    <source>
        <dbReference type="SAM" id="Phobius"/>
    </source>
</evidence>
<dbReference type="Pfam" id="PF00001">
    <property type="entry name" value="7tm_1"/>
    <property type="match status" value="1"/>
</dbReference>
<dbReference type="AlphaFoldDB" id="A0AAN9C1Z8"/>
<reference evidence="11 12" key="1">
    <citation type="submission" date="2024-02" db="EMBL/GenBank/DDBJ databases">
        <title>Chromosome-scale genome assembly of the rough periwinkle Littorina saxatilis.</title>
        <authorList>
            <person name="De Jode A."/>
            <person name="Faria R."/>
            <person name="Formenti G."/>
            <person name="Sims Y."/>
            <person name="Smith T.P."/>
            <person name="Tracey A."/>
            <person name="Wood J.M.D."/>
            <person name="Zagrodzka Z.B."/>
            <person name="Johannesson K."/>
            <person name="Butlin R.K."/>
            <person name="Leder E.H."/>
        </authorList>
    </citation>
    <scope>NUCLEOTIDE SEQUENCE [LARGE SCALE GENOMIC DNA]</scope>
    <source>
        <strain evidence="11">Snail1</strain>
        <tissue evidence="11">Muscle</tissue>
    </source>
</reference>
<proteinExistence type="inferred from homology"/>
<feature type="transmembrane region" description="Helical" evidence="9">
    <location>
        <begin position="97"/>
        <end position="122"/>
    </location>
</feature>
<feature type="transmembrane region" description="Helical" evidence="9">
    <location>
        <begin position="309"/>
        <end position="332"/>
    </location>
</feature>
<keyword evidence="5 9" id="KW-0472">Membrane</keyword>
<keyword evidence="4 8" id="KW-0297">G-protein coupled receptor</keyword>
<comment type="caution">
    <text evidence="11">The sequence shown here is derived from an EMBL/GenBank/DDBJ whole genome shotgun (WGS) entry which is preliminary data.</text>
</comment>
<keyword evidence="2 8" id="KW-0812">Transmembrane</keyword>
<sequence>MACNDAGMTPSGCNVSDLLTNGNLSDVALSESNPAYGMYFTYVYRVIYAVGLLGNMFALMVWARSGLRSSPVTYFQAICVADSLVLVMHPLETVHAVHVPGLCQLLHVLFLAVQVFAILLVLGLSVERYIELCHPLAAEVLITHKRTVRSILLLALLSLFASLVEAFIWHVQPDIGHCGLRHTTSQGFMWTYAILVLAILFLCPLLLVILFNVLVARRMKHKRRNSYAFSDAMVPNKHNMNLSVTFVSLYLAVCEIVYAAVHISQYFVAHRGDDPTTSGGTNGGAHHDLVSKSDMPLTGRWRSYYIDSLTLMIVDVVALTSYAIDVTIFTLCSKTFRRNIRKLFQRYQRRKSLIMGYRQPVPYSN</sequence>
<comment type="subcellular location">
    <subcellularLocation>
        <location evidence="1">Membrane</location>
        <topology evidence="1">Multi-pass membrane protein</topology>
    </subcellularLocation>
</comment>
<dbReference type="PRINTS" id="PR00237">
    <property type="entry name" value="GPCRRHODOPSN"/>
</dbReference>